<keyword evidence="6" id="KW-0479">Metal-binding</keyword>
<dbReference type="CDD" id="cd08252">
    <property type="entry name" value="AL_MDR"/>
    <property type="match status" value="1"/>
</dbReference>
<dbReference type="InterPro" id="IPR011032">
    <property type="entry name" value="GroES-like_sf"/>
</dbReference>
<keyword evidence="6" id="KW-0862">Zinc</keyword>
<comment type="similarity">
    <text evidence="6">Belongs to the zinc-containing alcohol dehydrogenase family. Quinone oxidoreductase subfamily.</text>
</comment>
<dbReference type="SUPFAM" id="SSF51735">
    <property type="entry name" value="NAD(P)-binding Rossmann-fold domains"/>
    <property type="match status" value="1"/>
</dbReference>
<name>A0A7X3H503_9GAMM</name>
<evidence type="ECO:0000313" key="8">
    <source>
        <dbReference type="EMBL" id="MWK55451.1"/>
    </source>
</evidence>
<organism evidence="8 9">
    <name type="scientific">Metapseudomonas otitidis</name>
    <dbReference type="NCBI Taxonomy" id="319939"/>
    <lineage>
        <taxon>Bacteria</taxon>
        <taxon>Pseudomonadati</taxon>
        <taxon>Pseudomonadota</taxon>
        <taxon>Gammaproteobacteria</taxon>
        <taxon>Pseudomonadales</taxon>
        <taxon>Pseudomonadaceae</taxon>
        <taxon>Metapseudomonas</taxon>
    </lineage>
</organism>
<sequence>MKAVAYFQNLPIDHPDALQDIDLPEPTPGPRDLLVEVRAISVNPVDTKIRRNAAPENGQPRVLGWDVSGVVKAVGQDVSLFQPGDEVFYAGALTRPGGNAELHLVDERIVGKRPQSLDFAKSAALPLTAITAWELLFDRLGVAEGQADQGQSLLVVGAAGGVGSILVQLARRLTGLTVIGTASRPETQAWVRELGAHHVIDHSQPLAAELKRIGLDSVTHVASLTQTDQHLEQLVEALAPQGKLALIDDPAGLDVLKLKRKSISLHWEFMYTRSMFETADMIEQHKLLNRVSELIDQGVLKTTFGEHYGRIEAANLKRAHALLESGKAKGKIVLEGF</sequence>
<dbReference type="NCBIfam" id="TIGR02817">
    <property type="entry name" value="adh_fam_1"/>
    <property type="match status" value="1"/>
</dbReference>
<accession>A0A7X3H503</accession>
<dbReference type="PANTHER" id="PTHR44154:SF1">
    <property type="entry name" value="QUINONE OXIDOREDUCTASE"/>
    <property type="match status" value="1"/>
</dbReference>
<evidence type="ECO:0000256" key="2">
    <source>
        <dbReference type="ARBA" id="ARBA00011881"/>
    </source>
</evidence>
<evidence type="ECO:0000313" key="9">
    <source>
        <dbReference type="Proteomes" id="UP000461288"/>
    </source>
</evidence>
<evidence type="ECO:0000256" key="4">
    <source>
        <dbReference type="ARBA" id="ARBA00022857"/>
    </source>
</evidence>
<keyword evidence="3" id="KW-0963">Cytoplasm</keyword>
<dbReference type="GO" id="GO:0005737">
    <property type="term" value="C:cytoplasm"/>
    <property type="evidence" value="ECO:0007669"/>
    <property type="project" value="UniProtKB-SubCell"/>
</dbReference>
<dbReference type="Gene3D" id="3.40.50.720">
    <property type="entry name" value="NAD(P)-binding Rossmann-like Domain"/>
    <property type="match status" value="1"/>
</dbReference>
<keyword evidence="6" id="KW-0560">Oxidoreductase</keyword>
<dbReference type="Proteomes" id="UP000461288">
    <property type="component" value="Unassembled WGS sequence"/>
</dbReference>
<dbReference type="EMBL" id="WTFN01000009">
    <property type="protein sequence ID" value="MWK55451.1"/>
    <property type="molecule type" value="Genomic_DNA"/>
</dbReference>
<dbReference type="InterPro" id="IPR013154">
    <property type="entry name" value="ADH-like_N"/>
</dbReference>
<dbReference type="RefSeq" id="WP_160480149.1">
    <property type="nucleotide sequence ID" value="NZ_WTFN01000009.1"/>
</dbReference>
<gene>
    <name evidence="8" type="ORF">GO594_05660</name>
</gene>
<dbReference type="PROSITE" id="PS01162">
    <property type="entry name" value="QOR_ZETA_CRYSTAL"/>
    <property type="match status" value="1"/>
</dbReference>
<dbReference type="InterPro" id="IPR002364">
    <property type="entry name" value="Quin_OxRdtase/zeta-crystal_CS"/>
</dbReference>
<dbReference type="GO" id="GO:0008270">
    <property type="term" value="F:zinc ion binding"/>
    <property type="evidence" value="ECO:0007669"/>
    <property type="project" value="InterPro"/>
</dbReference>
<dbReference type="InterPro" id="IPR020843">
    <property type="entry name" value="ER"/>
</dbReference>
<comment type="caution">
    <text evidence="8">The sequence shown here is derived from an EMBL/GenBank/DDBJ whole genome shotgun (WGS) entry which is preliminary data.</text>
</comment>
<keyword evidence="5" id="KW-0694">RNA-binding</keyword>
<dbReference type="Pfam" id="PF13602">
    <property type="entry name" value="ADH_zinc_N_2"/>
    <property type="match status" value="1"/>
</dbReference>
<comment type="subcellular location">
    <subcellularLocation>
        <location evidence="1">Cytoplasm</location>
    </subcellularLocation>
</comment>
<feature type="domain" description="Enoyl reductase (ER)" evidence="7">
    <location>
        <begin position="16"/>
        <end position="334"/>
    </location>
</feature>
<dbReference type="SMART" id="SM00829">
    <property type="entry name" value="PKS_ER"/>
    <property type="match status" value="1"/>
</dbReference>
<dbReference type="Gene3D" id="3.90.180.10">
    <property type="entry name" value="Medium-chain alcohol dehydrogenases, catalytic domain"/>
    <property type="match status" value="1"/>
</dbReference>
<reference evidence="8 9" key="1">
    <citation type="submission" date="2019-12" db="EMBL/GenBank/DDBJ databases">
        <title>Draft genome sequence of Pseudomonas otitidis recovered from a chicken carcass.</title>
        <authorList>
            <person name="Vieira T.R."/>
            <person name="Oliviera E.F.C."/>
            <person name="Silva N.M.V."/>
            <person name="Sambrano G.E."/>
            <person name="Cibulski S.P."/>
            <person name="Cardoso M.R.I."/>
        </authorList>
    </citation>
    <scope>NUCLEOTIDE SEQUENCE [LARGE SCALE GENOMIC DNA]</scope>
    <source>
        <strain evidence="8 9">25_K</strain>
    </source>
</reference>
<dbReference type="GO" id="GO:0003723">
    <property type="term" value="F:RNA binding"/>
    <property type="evidence" value="ECO:0007669"/>
    <property type="project" value="UniProtKB-KW"/>
</dbReference>
<dbReference type="Pfam" id="PF08240">
    <property type="entry name" value="ADH_N"/>
    <property type="match status" value="1"/>
</dbReference>
<dbReference type="InterPro" id="IPR014182">
    <property type="entry name" value="ADH_Zn_typ-1"/>
</dbReference>
<evidence type="ECO:0000256" key="1">
    <source>
        <dbReference type="ARBA" id="ARBA00004496"/>
    </source>
</evidence>
<dbReference type="InterPro" id="IPR036291">
    <property type="entry name" value="NAD(P)-bd_dom_sf"/>
</dbReference>
<comment type="subunit">
    <text evidence="2">Homotetramer.</text>
</comment>
<evidence type="ECO:0000259" key="7">
    <source>
        <dbReference type="SMART" id="SM00829"/>
    </source>
</evidence>
<evidence type="ECO:0000256" key="3">
    <source>
        <dbReference type="ARBA" id="ARBA00022490"/>
    </source>
</evidence>
<proteinExistence type="inferred from homology"/>
<dbReference type="PANTHER" id="PTHR44154">
    <property type="entry name" value="QUINONE OXIDOREDUCTASE"/>
    <property type="match status" value="1"/>
</dbReference>
<dbReference type="InterPro" id="IPR051603">
    <property type="entry name" value="Zinc-ADH_QOR/CCCR"/>
</dbReference>
<evidence type="ECO:0000256" key="5">
    <source>
        <dbReference type="ARBA" id="ARBA00022884"/>
    </source>
</evidence>
<keyword evidence="4" id="KW-0521">NADP</keyword>
<dbReference type="GO" id="GO:0016491">
    <property type="term" value="F:oxidoreductase activity"/>
    <property type="evidence" value="ECO:0007669"/>
    <property type="project" value="UniProtKB-KW"/>
</dbReference>
<dbReference type="AlphaFoldDB" id="A0A7X3H503"/>
<dbReference type="SUPFAM" id="SSF50129">
    <property type="entry name" value="GroES-like"/>
    <property type="match status" value="1"/>
</dbReference>
<protein>
    <recommendedName>
        <fullName evidence="6">Zinc-type alcohol dehydrogenase-like protein</fullName>
    </recommendedName>
</protein>
<evidence type="ECO:0000256" key="6">
    <source>
        <dbReference type="RuleBase" id="RU364000"/>
    </source>
</evidence>